<dbReference type="EMBL" id="CAMKVN010000485">
    <property type="protein sequence ID" value="CAI2168424.1"/>
    <property type="molecule type" value="Genomic_DNA"/>
</dbReference>
<sequence>MTVDDAARQHKKPNGNRELAYKCFEARRLGVQKDLKEAALYCQVVGMFNAATLYITGVTGEKIQNLIQLLTRFDKFNWWVRVLEHFTLELEDGWPRLDHEFLKEFANDLPSSLNYLGLNFSIIPDQLSFFLRECANVPLHTFELMHFHRDDLDYLMVVVGHFKEF</sequence>
<name>A0A9W4WSB0_9GLOM</name>
<gene>
    <name evidence="1" type="ORF">FWILDA_LOCUS3576</name>
</gene>
<proteinExistence type="predicted"/>
<dbReference type="Proteomes" id="UP001153678">
    <property type="component" value="Unassembled WGS sequence"/>
</dbReference>
<protein>
    <submittedName>
        <fullName evidence="1">19966_t:CDS:1</fullName>
    </submittedName>
</protein>
<keyword evidence="2" id="KW-1185">Reference proteome</keyword>
<reference evidence="1" key="1">
    <citation type="submission" date="2022-08" db="EMBL/GenBank/DDBJ databases">
        <authorList>
            <person name="Kallberg Y."/>
            <person name="Tangrot J."/>
            <person name="Rosling A."/>
        </authorList>
    </citation>
    <scope>NUCLEOTIDE SEQUENCE</scope>
    <source>
        <strain evidence="1">Wild A</strain>
    </source>
</reference>
<dbReference type="AlphaFoldDB" id="A0A9W4WSB0"/>
<dbReference type="OrthoDB" id="2408766at2759"/>
<organism evidence="1 2">
    <name type="scientific">Funneliformis geosporum</name>
    <dbReference type="NCBI Taxonomy" id="1117311"/>
    <lineage>
        <taxon>Eukaryota</taxon>
        <taxon>Fungi</taxon>
        <taxon>Fungi incertae sedis</taxon>
        <taxon>Mucoromycota</taxon>
        <taxon>Glomeromycotina</taxon>
        <taxon>Glomeromycetes</taxon>
        <taxon>Glomerales</taxon>
        <taxon>Glomeraceae</taxon>
        <taxon>Funneliformis</taxon>
    </lineage>
</organism>
<evidence type="ECO:0000313" key="1">
    <source>
        <dbReference type="EMBL" id="CAI2168424.1"/>
    </source>
</evidence>
<evidence type="ECO:0000313" key="2">
    <source>
        <dbReference type="Proteomes" id="UP001153678"/>
    </source>
</evidence>
<accession>A0A9W4WSB0</accession>
<comment type="caution">
    <text evidence="1">The sequence shown here is derived from an EMBL/GenBank/DDBJ whole genome shotgun (WGS) entry which is preliminary data.</text>
</comment>